<reference evidence="1 2" key="1">
    <citation type="journal article" date="2017" name="Biotechnol. Biofuels">
        <title>Differential beta-glucosidase expression as a function of carbon source availability in Talaromyces amestolkiae: a genomic and proteomic approach.</title>
        <authorList>
            <person name="de Eugenio L.I."/>
            <person name="Mendez-Liter J.A."/>
            <person name="Nieto-Dominguez M."/>
            <person name="Alonso L."/>
            <person name="Gil-Munoz J."/>
            <person name="Barriuso J."/>
            <person name="Prieto A."/>
            <person name="Martinez M.J."/>
        </authorList>
    </citation>
    <scope>NUCLEOTIDE SEQUENCE [LARGE SCALE GENOMIC DNA]</scope>
    <source>
        <strain evidence="1 2">CIB</strain>
    </source>
</reference>
<dbReference type="EMBL" id="MIKG01000026">
    <property type="protein sequence ID" value="RAO73789.1"/>
    <property type="molecule type" value="Genomic_DNA"/>
</dbReference>
<evidence type="ECO:0000313" key="1">
    <source>
        <dbReference type="EMBL" id="RAO73789.1"/>
    </source>
</evidence>
<organism evidence="1 2">
    <name type="scientific">Talaromyces amestolkiae</name>
    <dbReference type="NCBI Taxonomy" id="1196081"/>
    <lineage>
        <taxon>Eukaryota</taxon>
        <taxon>Fungi</taxon>
        <taxon>Dikarya</taxon>
        <taxon>Ascomycota</taxon>
        <taxon>Pezizomycotina</taxon>
        <taxon>Eurotiomycetes</taxon>
        <taxon>Eurotiomycetidae</taxon>
        <taxon>Eurotiales</taxon>
        <taxon>Trichocomaceae</taxon>
        <taxon>Talaromyces</taxon>
        <taxon>Talaromyces sect. Talaromyces</taxon>
    </lineage>
</organism>
<dbReference type="GeneID" id="63799015"/>
<protein>
    <submittedName>
        <fullName evidence="1">Uncharacterized protein</fullName>
    </submittedName>
</protein>
<accession>A0A364LDE0</accession>
<dbReference type="STRING" id="1196081.A0A364LDE0"/>
<proteinExistence type="predicted"/>
<dbReference type="AlphaFoldDB" id="A0A364LDE0"/>
<comment type="caution">
    <text evidence="1">The sequence shown here is derived from an EMBL/GenBank/DDBJ whole genome shotgun (WGS) entry which is preliminary data.</text>
</comment>
<gene>
    <name evidence="1" type="ORF">BHQ10_009801</name>
</gene>
<keyword evidence="2" id="KW-1185">Reference proteome</keyword>
<evidence type="ECO:0000313" key="2">
    <source>
        <dbReference type="Proteomes" id="UP000249363"/>
    </source>
</evidence>
<name>A0A364LDE0_TALAM</name>
<dbReference type="RefSeq" id="XP_040738303.1">
    <property type="nucleotide sequence ID" value="XM_040882756.1"/>
</dbReference>
<dbReference type="Proteomes" id="UP000249363">
    <property type="component" value="Unassembled WGS sequence"/>
</dbReference>
<sequence length="272" mass="31199">MDWNWERSSILDCYLQRNLVAYGGLLDQVVFIPERREWRHLEWLYETVNKSDFYSISQSLPAADANNVYIKIDGDVVYIEDNVIPTIVNTRLQNPDTSIISANVIHQPAVAEFHRRPGVLLPQVLDIHSLSQDSRASSERSWNPFWPYWRDMLKSWFPVGAHPTSEPASATETHTWLSQAQQHNSFLYHLERGELQNYKFPLWKNPPGKLSGAFIVLPNGNNTISSLNQNVLIDGKGVVSHYDDAVGVEGLDSTDILDRYRKYAEEHICFAD</sequence>
<dbReference type="OrthoDB" id="5593235at2759"/>